<reference evidence="2" key="2">
    <citation type="submission" date="2016-06" db="EMBL/GenBank/DDBJ databases">
        <title>The genome of a short-lived fish provides insights into sex chromosome evolution and the genetic control of aging.</title>
        <authorList>
            <person name="Reichwald K."/>
            <person name="Felder M."/>
            <person name="Petzold A."/>
            <person name="Koch P."/>
            <person name="Groth M."/>
            <person name="Platzer M."/>
        </authorList>
    </citation>
    <scope>NUCLEOTIDE SEQUENCE</scope>
    <source>
        <tissue evidence="2">Brain</tissue>
    </source>
</reference>
<gene>
    <name evidence="2" type="primary">POLA1</name>
</gene>
<dbReference type="AlphaFoldDB" id="A0A1A7WCE0"/>
<organism evidence="2">
    <name type="scientific">Iconisemion striatum</name>
    <dbReference type="NCBI Taxonomy" id="60296"/>
    <lineage>
        <taxon>Eukaryota</taxon>
        <taxon>Metazoa</taxon>
        <taxon>Chordata</taxon>
        <taxon>Craniata</taxon>
        <taxon>Vertebrata</taxon>
        <taxon>Euteleostomi</taxon>
        <taxon>Actinopterygii</taxon>
        <taxon>Neopterygii</taxon>
        <taxon>Teleostei</taxon>
        <taxon>Neoteleostei</taxon>
        <taxon>Acanthomorphata</taxon>
        <taxon>Ovalentaria</taxon>
        <taxon>Atherinomorphae</taxon>
        <taxon>Cyprinodontiformes</taxon>
        <taxon>Nothobranchiidae</taxon>
        <taxon>Iconisemion</taxon>
    </lineage>
</organism>
<accession>A0A1A7WCE0</accession>
<sequence length="134" mass="15211">MLIASEKLKSFKAVWPLQLMWGAAVLARGLDVVSLEFTGEGLGAREYCREGAQTSLEYSEKALYNQICFYRFIFDWEHAVAKVLPPDERKKFSKTSSEKEAYRRLKEVPDKALATSSYSDVNLAKLFQAFASVK</sequence>
<proteinExistence type="predicted"/>
<dbReference type="GO" id="GO:0003887">
    <property type="term" value="F:DNA-directed DNA polymerase activity"/>
    <property type="evidence" value="ECO:0007669"/>
    <property type="project" value="InterPro"/>
</dbReference>
<reference evidence="2" key="1">
    <citation type="submission" date="2016-05" db="EMBL/GenBank/DDBJ databases">
        <authorList>
            <person name="Lavstsen T."/>
            <person name="Jespersen J.S."/>
        </authorList>
    </citation>
    <scope>NUCLEOTIDE SEQUENCE</scope>
    <source>
        <tissue evidence="2">Brain</tissue>
    </source>
</reference>
<dbReference type="GO" id="GO:0006260">
    <property type="term" value="P:DNA replication"/>
    <property type="evidence" value="ECO:0007669"/>
    <property type="project" value="InterPro"/>
</dbReference>
<evidence type="ECO:0000259" key="1">
    <source>
        <dbReference type="Pfam" id="PF08996"/>
    </source>
</evidence>
<dbReference type="InterPro" id="IPR038256">
    <property type="entry name" value="Pol_alpha_znc_sf"/>
</dbReference>
<protein>
    <submittedName>
        <fullName evidence="2">Polymerase (DNA directed), alpha 1</fullName>
    </submittedName>
</protein>
<feature type="domain" description="Zinc finger DNA-directed DNA polymerase family B alpha" evidence="1">
    <location>
        <begin position="51"/>
        <end position="127"/>
    </location>
</feature>
<dbReference type="EMBL" id="HADW01001985">
    <property type="protein sequence ID" value="SBP03385.1"/>
    <property type="molecule type" value="Transcribed_RNA"/>
</dbReference>
<name>A0A1A7WCE0_9TELE</name>
<dbReference type="InterPro" id="IPR015088">
    <property type="entry name" value="Znf_DNA-dir_DNA_pol_B_alpha"/>
</dbReference>
<evidence type="ECO:0000313" key="2">
    <source>
        <dbReference type="EMBL" id="SBP03385.1"/>
    </source>
</evidence>
<dbReference type="Pfam" id="PF08996">
    <property type="entry name" value="zf-DNA_Pol"/>
    <property type="match status" value="1"/>
</dbReference>
<dbReference type="Gene3D" id="1.10.3200.20">
    <property type="entry name" value="DNA Polymerase alpha, zinc finger"/>
    <property type="match status" value="1"/>
</dbReference>